<dbReference type="Pfam" id="PF25954">
    <property type="entry name" value="Beta-barrel_RND_2"/>
    <property type="match status" value="1"/>
</dbReference>
<evidence type="ECO:0000256" key="1">
    <source>
        <dbReference type="ARBA" id="ARBA00009477"/>
    </source>
</evidence>
<dbReference type="RefSeq" id="WP_151694006.1">
    <property type="nucleotide sequence ID" value="NZ_BMGX01000001.1"/>
</dbReference>
<reference evidence="8 9" key="1">
    <citation type="submission" date="2019-10" db="EMBL/GenBank/DDBJ databases">
        <title>Genome sequence of Phaeocystidibacter marisrubri JCM30614 (type strain).</title>
        <authorList>
            <person name="Bowman J.P."/>
        </authorList>
    </citation>
    <scope>NUCLEOTIDE SEQUENCE [LARGE SCALE GENOMIC DNA]</scope>
    <source>
        <strain evidence="8 9">JCM 30614</strain>
    </source>
</reference>
<comment type="caution">
    <text evidence="8">The sequence shown here is derived from an EMBL/GenBank/DDBJ whole genome shotgun (WGS) entry which is preliminary data.</text>
</comment>
<dbReference type="InterPro" id="IPR045800">
    <property type="entry name" value="HMBD"/>
</dbReference>
<dbReference type="PANTHER" id="PTHR30097:SF4">
    <property type="entry name" value="SLR6042 PROTEIN"/>
    <property type="match status" value="1"/>
</dbReference>
<keyword evidence="9" id="KW-1185">Reference proteome</keyword>
<comment type="similarity">
    <text evidence="1">Belongs to the membrane fusion protein (MFP) (TC 8.A.1) family.</text>
</comment>
<evidence type="ECO:0000259" key="3">
    <source>
        <dbReference type="Pfam" id="PF11827"/>
    </source>
</evidence>
<dbReference type="Pfam" id="PF11827">
    <property type="entry name" value="DUF3347"/>
    <property type="match status" value="1"/>
</dbReference>
<dbReference type="Gene3D" id="2.40.30.170">
    <property type="match status" value="1"/>
</dbReference>
<feature type="domain" description="CzcB-like C-terminal circularly permuted SH3-like" evidence="7">
    <location>
        <begin position="326"/>
        <end position="388"/>
    </location>
</feature>
<dbReference type="InterPro" id="IPR021782">
    <property type="entry name" value="DUF3347"/>
</dbReference>
<feature type="domain" description="CusB-like barrel-sandwich hybrid" evidence="5">
    <location>
        <begin position="125"/>
        <end position="238"/>
    </location>
</feature>
<dbReference type="GO" id="GO:0015679">
    <property type="term" value="P:plasma membrane copper ion transport"/>
    <property type="evidence" value="ECO:0007669"/>
    <property type="project" value="TreeGrafter"/>
</dbReference>
<dbReference type="GO" id="GO:0060003">
    <property type="term" value="P:copper ion export"/>
    <property type="evidence" value="ECO:0007669"/>
    <property type="project" value="TreeGrafter"/>
</dbReference>
<evidence type="ECO:0000259" key="5">
    <source>
        <dbReference type="Pfam" id="PF25919"/>
    </source>
</evidence>
<proteinExistence type="inferred from homology"/>
<accession>A0A6L3ZHU6</accession>
<evidence type="ECO:0000259" key="7">
    <source>
        <dbReference type="Pfam" id="PF25975"/>
    </source>
</evidence>
<dbReference type="NCBIfam" id="TIGR01730">
    <property type="entry name" value="RND_mfp"/>
    <property type="match status" value="1"/>
</dbReference>
<keyword evidence="2" id="KW-0813">Transport</keyword>
<dbReference type="InterPro" id="IPR051909">
    <property type="entry name" value="MFP_Cation_Efflux"/>
</dbReference>
<dbReference type="InterPro" id="IPR058649">
    <property type="entry name" value="CzcB_C"/>
</dbReference>
<dbReference type="Pfam" id="PF19335">
    <property type="entry name" value="HMBD"/>
    <property type="match status" value="1"/>
</dbReference>
<evidence type="ECO:0000259" key="6">
    <source>
        <dbReference type="Pfam" id="PF25954"/>
    </source>
</evidence>
<dbReference type="InterPro" id="IPR006143">
    <property type="entry name" value="RND_pump_MFP"/>
</dbReference>
<dbReference type="InterPro" id="IPR058792">
    <property type="entry name" value="Beta-barrel_RND_2"/>
</dbReference>
<name>A0A6L3ZHU6_9FLAO</name>
<dbReference type="GO" id="GO:0016020">
    <property type="term" value="C:membrane"/>
    <property type="evidence" value="ECO:0007669"/>
    <property type="project" value="InterPro"/>
</dbReference>
<dbReference type="GO" id="GO:0046914">
    <property type="term" value="F:transition metal ion binding"/>
    <property type="evidence" value="ECO:0007669"/>
    <property type="project" value="TreeGrafter"/>
</dbReference>
<dbReference type="Gene3D" id="2.40.420.20">
    <property type="match status" value="1"/>
</dbReference>
<dbReference type="AlphaFoldDB" id="A0A6L3ZHU6"/>
<evidence type="ECO:0000256" key="2">
    <source>
        <dbReference type="ARBA" id="ARBA00022448"/>
    </source>
</evidence>
<gene>
    <name evidence="8" type="ORF">F8C82_12930</name>
</gene>
<dbReference type="InterPro" id="IPR058790">
    <property type="entry name" value="BSH_CusB"/>
</dbReference>
<dbReference type="OrthoDB" id="9806939at2"/>
<dbReference type="EMBL" id="WBVQ01000002">
    <property type="protein sequence ID" value="KAB2816579.1"/>
    <property type="molecule type" value="Genomic_DNA"/>
</dbReference>
<dbReference type="Proteomes" id="UP000484164">
    <property type="component" value="Unassembled WGS sequence"/>
</dbReference>
<dbReference type="Pfam" id="PF25919">
    <property type="entry name" value="BSH_CusB"/>
    <property type="match status" value="1"/>
</dbReference>
<evidence type="ECO:0000313" key="9">
    <source>
        <dbReference type="Proteomes" id="UP000484164"/>
    </source>
</evidence>
<feature type="domain" description="CusB-like beta-barrel" evidence="6">
    <location>
        <begin position="243"/>
        <end position="318"/>
    </location>
</feature>
<dbReference type="Pfam" id="PF25975">
    <property type="entry name" value="CzcB_C"/>
    <property type="match status" value="1"/>
</dbReference>
<dbReference type="GO" id="GO:0030288">
    <property type="term" value="C:outer membrane-bounded periplasmic space"/>
    <property type="evidence" value="ECO:0007669"/>
    <property type="project" value="TreeGrafter"/>
</dbReference>
<organism evidence="8 9">
    <name type="scientific">Phaeocystidibacter marisrubri</name>
    <dbReference type="NCBI Taxonomy" id="1577780"/>
    <lineage>
        <taxon>Bacteria</taxon>
        <taxon>Pseudomonadati</taxon>
        <taxon>Bacteroidota</taxon>
        <taxon>Flavobacteriia</taxon>
        <taxon>Flavobacteriales</taxon>
        <taxon>Phaeocystidibacteraceae</taxon>
        <taxon>Phaeocystidibacter</taxon>
    </lineage>
</organism>
<evidence type="ECO:0000313" key="8">
    <source>
        <dbReference type="EMBL" id="KAB2816579.1"/>
    </source>
</evidence>
<protein>
    <submittedName>
        <fullName evidence="8">Efflux RND transporter periplasmic adaptor subunit</fullName>
    </submittedName>
</protein>
<feature type="domain" description="Heavy metal binding" evidence="4">
    <location>
        <begin position="43"/>
        <end position="68"/>
    </location>
</feature>
<dbReference type="FunFam" id="2.40.30.170:FF:000010">
    <property type="entry name" value="Efflux RND transporter periplasmic adaptor subunit"/>
    <property type="match status" value="1"/>
</dbReference>
<dbReference type="GO" id="GO:0022857">
    <property type="term" value="F:transmembrane transporter activity"/>
    <property type="evidence" value="ECO:0007669"/>
    <property type="project" value="InterPro"/>
</dbReference>
<feature type="domain" description="DUF3347" evidence="3">
    <location>
        <begin position="423"/>
        <end position="508"/>
    </location>
</feature>
<evidence type="ECO:0000259" key="4">
    <source>
        <dbReference type="Pfam" id="PF19335"/>
    </source>
</evidence>
<dbReference type="PANTHER" id="PTHR30097">
    <property type="entry name" value="CATION EFFLUX SYSTEM PROTEIN CUSB"/>
    <property type="match status" value="1"/>
</dbReference>
<sequence length="556" mass="61630">MKKKQIIGLIIVALCAGAIGWMVKPQSEEHHHHTEEASEAEIWTCSMHPQIRSNEPGDCPICGMELIPLEEENSAIDASEISLTENARKLANVQTEVVGRTDAMNEIRLSGKVKPDERLVQSQTAHFPGRIESLTVDFTGAYVDKGQVIARIYSPDLLVAQRELQEAARMKETQPHLYEGAKRKLQNWTIPTHQIEAMEKGTIDMNSFPVLANNSGYVTALNVAQGDYVNRGAVLYEITGLDKVWISLDVYENQLGSVSKGDKVTYTVRSQPGMEYTGVIDYLDPVLQGSRRTLEARVVHNNRNGELKPEMIVSAVVESDAVSSEISVPSSAVLWTGERSVVYVENPTNTGVYQLRNVELGQQLGRRYQVIDGLKAGEKVVVNGTFTVDAAAQLASKPSMMSSGEDAKLEVKSSTQDKLRELLSAYLDWQTALHRDDLPMARMAFRTFKDRAGELNMNDFEGAAHRAFMEVSSGLKVSGESETIAMEEMRTQFYSASMAMIQLTEKIEYETGSLYKLHCPMAHSDNGADWMSADPEVLNPYFGSSMLKCGEVVTQF</sequence>
<dbReference type="SUPFAM" id="SSF111369">
    <property type="entry name" value="HlyD-like secretion proteins"/>
    <property type="match status" value="1"/>
</dbReference>